<organism evidence="2 3">
    <name type="scientific">Mycena citricolor</name>
    <dbReference type="NCBI Taxonomy" id="2018698"/>
    <lineage>
        <taxon>Eukaryota</taxon>
        <taxon>Fungi</taxon>
        <taxon>Dikarya</taxon>
        <taxon>Basidiomycota</taxon>
        <taxon>Agaricomycotina</taxon>
        <taxon>Agaricomycetes</taxon>
        <taxon>Agaricomycetidae</taxon>
        <taxon>Agaricales</taxon>
        <taxon>Marasmiineae</taxon>
        <taxon>Mycenaceae</taxon>
        <taxon>Mycena</taxon>
    </lineage>
</organism>
<evidence type="ECO:0000256" key="1">
    <source>
        <dbReference type="ARBA" id="ARBA00023270"/>
    </source>
</evidence>
<dbReference type="Proteomes" id="UP001295794">
    <property type="component" value="Unassembled WGS sequence"/>
</dbReference>
<accession>A0AAD2H821</accession>
<dbReference type="Pfam" id="PF00923">
    <property type="entry name" value="TAL_FSA"/>
    <property type="match status" value="1"/>
</dbReference>
<evidence type="ECO:0000313" key="2">
    <source>
        <dbReference type="EMBL" id="CAK5269958.1"/>
    </source>
</evidence>
<evidence type="ECO:0008006" key="4">
    <source>
        <dbReference type="Google" id="ProtNLM"/>
    </source>
</evidence>
<sequence length="342" mass="37467">MSAPASTLLEQIRSLVTVDLDAMDPDIAARLTRQTKFCDMTSNQAIVHGQATRPERALLLKHAVEYAKQKRTSTGPALGSVDSVQDAIDVFTVLLAKEVLPYLTGNVHAQTSPSTAYDKNRTISHAKKLVQLFSDFGIPSSRVCIKIPATPESLLACRDLQNDGIQTLATCLFSVPQAVAASQAGCVYVAPYFNELRVHFQEGLWHEYADTKNQHPMCQTIMHIRSALREIGSKTLVMPASIVTVQETIALASLSPDHLTISGHILDLLSTLPAVESKQFDAPKLISVDFPTGNLLDNDGAELRRLLDQDLESQRKLTDALLIFNQKEAETKSLILNLLTDP</sequence>
<dbReference type="AlphaFoldDB" id="A0AAD2H821"/>
<dbReference type="EMBL" id="CAVNYO010000158">
    <property type="protein sequence ID" value="CAK5269958.1"/>
    <property type="molecule type" value="Genomic_DNA"/>
</dbReference>
<dbReference type="GO" id="GO:0005975">
    <property type="term" value="P:carbohydrate metabolic process"/>
    <property type="evidence" value="ECO:0007669"/>
    <property type="project" value="InterPro"/>
</dbReference>
<dbReference type="InterPro" id="IPR013785">
    <property type="entry name" value="Aldolase_TIM"/>
</dbReference>
<reference evidence="2" key="1">
    <citation type="submission" date="2023-11" db="EMBL/GenBank/DDBJ databases">
        <authorList>
            <person name="De Vega J J."/>
            <person name="De Vega J J."/>
        </authorList>
    </citation>
    <scope>NUCLEOTIDE SEQUENCE</scope>
</reference>
<protein>
    <recommendedName>
        <fullName evidence="4">Aldolase</fullName>
    </recommendedName>
</protein>
<evidence type="ECO:0000313" key="3">
    <source>
        <dbReference type="Proteomes" id="UP001295794"/>
    </source>
</evidence>
<dbReference type="InterPro" id="IPR001585">
    <property type="entry name" value="TAL/FSA"/>
</dbReference>
<name>A0AAD2H821_9AGAR</name>
<proteinExistence type="predicted"/>
<keyword evidence="1" id="KW-0704">Schiff base</keyword>
<gene>
    <name evidence="2" type="ORF">MYCIT1_LOCUS14073</name>
</gene>
<dbReference type="GO" id="GO:0004801">
    <property type="term" value="F:transaldolase activity"/>
    <property type="evidence" value="ECO:0007669"/>
    <property type="project" value="TreeGrafter"/>
</dbReference>
<dbReference type="SUPFAM" id="SSF51569">
    <property type="entry name" value="Aldolase"/>
    <property type="match status" value="1"/>
</dbReference>
<dbReference type="GO" id="GO:0009052">
    <property type="term" value="P:pentose-phosphate shunt, non-oxidative branch"/>
    <property type="evidence" value="ECO:0007669"/>
    <property type="project" value="TreeGrafter"/>
</dbReference>
<dbReference type="PANTHER" id="PTHR10683">
    <property type="entry name" value="TRANSALDOLASE"/>
    <property type="match status" value="1"/>
</dbReference>
<keyword evidence="3" id="KW-1185">Reference proteome</keyword>
<dbReference type="PANTHER" id="PTHR10683:SF39">
    <property type="entry name" value="TRANSALDOLASE"/>
    <property type="match status" value="1"/>
</dbReference>
<dbReference type="Gene3D" id="3.20.20.70">
    <property type="entry name" value="Aldolase class I"/>
    <property type="match status" value="1"/>
</dbReference>
<comment type="caution">
    <text evidence="2">The sequence shown here is derived from an EMBL/GenBank/DDBJ whole genome shotgun (WGS) entry which is preliminary data.</text>
</comment>